<name>A0A410JQ65_ORNRH</name>
<protein>
    <submittedName>
        <fullName evidence="2">Uncharacterized protein</fullName>
    </submittedName>
</protein>
<feature type="transmembrane region" description="Helical" evidence="1">
    <location>
        <begin position="54"/>
        <end position="73"/>
    </location>
</feature>
<keyword evidence="1" id="KW-1133">Transmembrane helix</keyword>
<feature type="transmembrane region" description="Helical" evidence="1">
    <location>
        <begin position="80"/>
        <end position="100"/>
    </location>
</feature>
<evidence type="ECO:0000313" key="2">
    <source>
        <dbReference type="EMBL" id="QAR30300.1"/>
    </source>
</evidence>
<proteinExistence type="predicted"/>
<dbReference type="RefSeq" id="WP_128500798.1">
    <property type="nucleotide sequence ID" value="NZ_CP035107.1"/>
</dbReference>
<feature type="transmembrane region" description="Helical" evidence="1">
    <location>
        <begin position="106"/>
        <end position="124"/>
    </location>
</feature>
<dbReference type="EMBL" id="CP035107">
    <property type="protein sequence ID" value="QAR30300.1"/>
    <property type="molecule type" value="Genomic_DNA"/>
</dbReference>
<evidence type="ECO:0000256" key="1">
    <source>
        <dbReference type="SAM" id="Phobius"/>
    </source>
</evidence>
<reference evidence="2 3" key="1">
    <citation type="submission" date="2019-01" db="EMBL/GenBank/DDBJ databases">
        <title>Whole Genome of Ornithobacterium rhinotracheale FARPER-174b.</title>
        <authorList>
            <person name="Tataje-Lavanda L.A."/>
            <person name="Montalvan A."/>
            <person name="Montesinos R."/>
            <person name="Zimic M."/>
            <person name="Fernandez-Sanchez M."/>
            <person name="Fernandez-Diaz M."/>
        </authorList>
    </citation>
    <scope>NUCLEOTIDE SEQUENCE [LARGE SCALE GENOMIC DNA]</scope>
    <source>
        <strain evidence="2 3">FARPER-174b</strain>
    </source>
</reference>
<feature type="transmembrane region" description="Helical" evidence="1">
    <location>
        <begin position="144"/>
        <end position="163"/>
    </location>
</feature>
<keyword evidence="1" id="KW-0812">Transmembrane</keyword>
<evidence type="ECO:0000313" key="3">
    <source>
        <dbReference type="Proteomes" id="UP000287701"/>
    </source>
</evidence>
<dbReference type="AlphaFoldDB" id="A0A410JQ65"/>
<organism evidence="2 3">
    <name type="scientific">Ornithobacterium rhinotracheale</name>
    <dbReference type="NCBI Taxonomy" id="28251"/>
    <lineage>
        <taxon>Bacteria</taxon>
        <taxon>Pseudomonadati</taxon>
        <taxon>Bacteroidota</taxon>
        <taxon>Flavobacteriia</taxon>
        <taxon>Flavobacteriales</taxon>
        <taxon>Weeksellaceae</taxon>
        <taxon>Ornithobacterium</taxon>
    </lineage>
</organism>
<sequence length="254" mass="30375">MKFNISNYESYLKWIILLASFIGAISQFIKLLIIGEGFWILSYFSVSYIVVEGLLWLLILFLACVIFYISYLLHKYLFKCISLIVVLVLIVEVIITFLILNKYRLWSLFTLPFFIITYLGLFTALNRENKSVKQILLEGYRDKVYLYSLLIFGIPDFLLIMAFPKHKYACAFYYSIPYVKENIKKNELVDRVYSNDIYTFVKKNNLKDEKSYLMIFNNQEIFNGMNKELDLRIDYEEIYINERKKIYDNKENSR</sequence>
<accession>A0A410JQ65</accession>
<keyword evidence="1" id="KW-0472">Membrane</keyword>
<feature type="transmembrane region" description="Helical" evidence="1">
    <location>
        <begin position="12"/>
        <end position="34"/>
    </location>
</feature>
<gene>
    <name evidence="2" type="ORF">EQP59_02455</name>
</gene>
<dbReference type="Proteomes" id="UP000287701">
    <property type="component" value="Chromosome"/>
</dbReference>